<dbReference type="InterPro" id="IPR027385">
    <property type="entry name" value="Beta-barrel_OMP"/>
</dbReference>
<accession>A0A433XF19</accession>
<dbReference type="SUPFAM" id="SSF56925">
    <property type="entry name" value="OMPA-like"/>
    <property type="match status" value="1"/>
</dbReference>
<sequence length="238" mass="25683">MIRKFLLGTALALVASAGAVKAADFALPNYDVAMTSTYDWTGFYVGVVGGAGILNTNFSDVSEYLSYNAVDLSDWGGSLGVTAGYNYQIGSAVFGLEGDLNWASMSQSYYDDYEDTQYNRSWDWYSTIRLRAGVATDNALFYATAGVAMVGVDLSGVYDPDDYECGEYYSFCVNETQFGFALGAGAEIALNDSTSLKLEGMYIGLPTTTESDPESGYDDVYIMSSSAVLARAGLNFRF</sequence>
<comment type="subcellular location">
    <subcellularLocation>
        <location evidence="1">Cell outer membrane</location>
    </subcellularLocation>
</comment>
<dbReference type="InterPro" id="IPR011250">
    <property type="entry name" value="OMP/PagP_B-barrel"/>
</dbReference>
<evidence type="ECO:0000256" key="4">
    <source>
        <dbReference type="ARBA" id="ARBA00023237"/>
    </source>
</evidence>
<reference evidence="8 9" key="1">
    <citation type="journal article" date="2016" name="Int. J. Syst. Evol. Microbiol.">
        <title>Arsenicitalea aurantiaca gen. nov., sp. nov., a new member of the family Hyphomicrobiaceae, isolated from high-arsenic sediment.</title>
        <authorList>
            <person name="Mu Y."/>
            <person name="Zhou L."/>
            <person name="Zeng X.C."/>
            <person name="Liu L."/>
            <person name="Pan Y."/>
            <person name="Chen X."/>
            <person name="Wang J."/>
            <person name="Li S."/>
            <person name="Li W.J."/>
            <person name="Wang Y."/>
        </authorList>
    </citation>
    <scope>NUCLEOTIDE SEQUENCE [LARGE SCALE GENOMIC DNA]</scope>
    <source>
        <strain evidence="8 9">42-50</strain>
    </source>
</reference>
<gene>
    <name evidence="8" type="ORF">EMQ25_05815</name>
</gene>
<dbReference type="PANTHER" id="PTHR34001:SF3">
    <property type="entry name" value="BLL7405 PROTEIN"/>
    <property type="match status" value="1"/>
</dbReference>
<keyword evidence="2 6" id="KW-0732">Signal</keyword>
<dbReference type="RefSeq" id="WP_127187619.1">
    <property type="nucleotide sequence ID" value="NZ_RZNJ01000002.1"/>
</dbReference>
<dbReference type="InterPro" id="IPR051692">
    <property type="entry name" value="OMP-like"/>
</dbReference>
<keyword evidence="3" id="KW-0472">Membrane</keyword>
<evidence type="ECO:0000256" key="1">
    <source>
        <dbReference type="ARBA" id="ARBA00004442"/>
    </source>
</evidence>
<feature type="domain" description="Outer membrane protein beta-barrel" evidence="7">
    <location>
        <begin position="11"/>
        <end position="209"/>
    </location>
</feature>
<comment type="caution">
    <text evidence="8">The sequence shown here is derived from an EMBL/GenBank/DDBJ whole genome shotgun (WGS) entry which is preliminary data.</text>
</comment>
<proteinExistence type="inferred from homology"/>
<dbReference type="OrthoDB" id="9815357at2"/>
<evidence type="ECO:0000313" key="9">
    <source>
        <dbReference type="Proteomes" id="UP000281547"/>
    </source>
</evidence>
<comment type="similarity">
    <text evidence="5">Belongs to the Omp25/RopB family.</text>
</comment>
<organism evidence="8 9">
    <name type="scientific">Arsenicitalea aurantiaca</name>
    <dbReference type="NCBI Taxonomy" id="1783274"/>
    <lineage>
        <taxon>Bacteria</taxon>
        <taxon>Pseudomonadati</taxon>
        <taxon>Pseudomonadota</taxon>
        <taxon>Alphaproteobacteria</taxon>
        <taxon>Hyphomicrobiales</taxon>
        <taxon>Devosiaceae</taxon>
        <taxon>Arsenicitalea</taxon>
    </lineage>
</organism>
<dbReference type="Gene3D" id="2.40.160.20">
    <property type="match status" value="1"/>
</dbReference>
<feature type="chain" id="PRO_5019173677" evidence="6">
    <location>
        <begin position="23"/>
        <end position="238"/>
    </location>
</feature>
<dbReference type="EMBL" id="RZNJ01000002">
    <property type="protein sequence ID" value="RUT32662.1"/>
    <property type="molecule type" value="Genomic_DNA"/>
</dbReference>
<protein>
    <submittedName>
        <fullName evidence="8">Porin family protein</fullName>
    </submittedName>
</protein>
<evidence type="ECO:0000259" key="7">
    <source>
        <dbReference type="Pfam" id="PF13505"/>
    </source>
</evidence>
<evidence type="ECO:0000256" key="3">
    <source>
        <dbReference type="ARBA" id="ARBA00023136"/>
    </source>
</evidence>
<dbReference type="PANTHER" id="PTHR34001">
    <property type="entry name" value="BLL7405 PROTEIN"/>
    <property type="match status" value="1"/>
</dbReference>
<name>A0A433XF19_9HYPH</name>
<keyword evidence="9" id="KW-1185">Reference proteome</keyword>
<evidence type="ECO:0000256" key="6">
    <source>
        <dbReference type="SAM" id="SignalP"/>
    </source>
</evidence>
<dbReference type="GO" id="GO:0009279">
    <property type="term" value="C:cell outer membrane"/>
    <property type="evidence" value="ECO:0007669"/>
    <property type="project" value="UniProtKB-SubCell"/>
</dbReference>
<dbReference type="AlphaFoldDB" id="A0A433XF19"/>
<evidence type="ECO:0000313" key="8">
    <source>
        <dbReference type="EMBL" id="RUT32662.1"/>
    </source>
</evidence>
<dbReference type="Proteomes" id="UP000281547">
    <property type="component" value="Unassembled WGS sequence"/>
</dbReference>
<keyword evidence="4" id="KW-0998">Cell outer membrane</keyword>
<evidence type="ECO:0000256" key="5">
    <source>
        <dbReference type="ARBA" id="ARBA00038306"/>
    </source>
</evidence>
<feature type="signal peptide" evidence="6">
    <location>
        <begin position="1"/>
        <end position="22"/>
    </location>
</feature>
<dbReference type="Pfam" id="PF13505">
    <property type="entry name" value="OMP_b-brl"/>
    <property type="match status" value="1"/>
</dbReference>
<evidence type="ECO:0000256" key="2">
    <source>
        <dbReference type="ARBA" id="ARBA00022729"/>
    </source>
</evidence>